<name>A0A226D8D3_FOLCA</name>
<dbReference type="EMBL" id="LNIX01000029">
    <property type="protein sequence ID" value="OXA41403.1"/>
    <property type="molecule type" value="Genomic_DNA"/>
</dbReference>
<reference evidence="2 3" key="1">
    <citation type="submission" date="2015-12" db="EMBL/GenBank/DDBJ databases">
        <title>The genome of Folsomia candida.</title>
        <authorList>
            <person name="Faddeeva A."/>
            <person name="Derks M.F."/>
            <person name="Anvar Y."/>
            <person name="Smit S."/>
            <person name="Van Straalen N."/>
            <person name="Roelofs D."/>
        </authorList>
    </citation>
    <scope>NUCLEOTIDE SEQUENCE [LARGE SCALE GENOMIC DNA]</scope>
    <source>
        <strain evidence="2 3">VU population</strain>
        <tissue evidence="2">Whole body</tissue>
    </source>
</reference>
<keyword evidence="1" id="KW-0812">Transmembrane</keyword>
<dbReference type="AlphaFoldDB" id="A0A226D8D3"/>
<feature type="transmembrane region" description="Helical" evidence="1">
    <location>
        <begin position="89"/>
        <end position="107"/>
    </location>
</feature>
<gene>
    <name evidence="2" type="ORF">Fcan01_23593</name>
</gene>
<protein>
    <submittedName>
        <fullName evidence="2">Uncharacterized protein</fullName>
    </submittedName>
</protein>
<evidence type="ECO:0000313" key="2">
    <source>
        <dbReference type="EMBL" id="OXA41403.1"/>
    </source>
</evidence>
<proteinExistence type="predicted"/>
<keyword evidence="1" id="KW-0472">Membrane</keyword>
<accession>A0A226D8D3</accession>
<keyword evidence="1" id="KW-1133">Transmembrane helix</keyword>
<sequence>MGVVGQKVTAPPVMTPTVKGVEFFVSTVLDIFLDGDIRNRHHFDGFFPVSIHWDKKKIGIYLHHKPKVADSLDFCDFYPFTDLVLSMRFILATLNLLMIAIEFVLYFEVESVQFGCNYLIRVANHGLQKVSRSARFDPLGLFLNINIPFLWAYPFVLIPLLIYFELDPTYFFIKYVLRLELTTLSARLLTCMPRFLHSKQNR</sequence>
<dbReference type="Proteomes" id="UP000198287">
    <property type="component" value="Unassembled WGS sequence"/>
</dbReference>
<organism evidence="2 3">
    <name type="scientific">Folsomia candida</name>
    <name type="common">Springtail</name>
    <dbReference type="NCBI Taxonomy" id="158441"/>
    <lineage>
        <taxon>Eukaryota</taxon>
        <taxon>Metazoa</taxon>
        <taxon>Ecdysozoa</taxon>
        <taxon>Arthropoda</taxon>
        <taxon>Hexapoda</taxon>
        <taxon>Collembola</taxon>
        <taxon>Entomobryomorpha</taxon>
        <taxon>Isotomoidea</taxon>
        <taxon>Isotomidae</taxon>
        <taxon>Proisotominae</taxon>
        <taxon>Folsomia</taxon>
    </lineage>
</organism>
<feature type="transmembrane region" description="Helical" evidence="1">
    <location>
        <begin position="141"/>
        <end position="163"/>
    </location>
</feature>
<evidence type="ECO:0000313" key="3">
    <source>
        <dbReference type="Proteomes" id="UP000198287"/>
    </source>
</evidence>
<comment type="caution">
    <text evidence="2">The sequence shown here is derived from an EMBL/GenBank/DDBJ whole genome shotgun (WGS) entry which is preliminary data.</text>
</comment>
<evidence type="ECO:0000256" key="1">
    <source>
        <dbReference type="SAM" id="Phobius"/>
    </source>
</evidence>
<keyword evidence="3" id="KW-1185">Reference proteome</keyword>